<dbReference type="InterPro" id="IPR015168">
    <property type="entry name" value="SsuA/THI5"/>
</dbReference>
<reference evidence="4" key="1">
    <citation type="journal article" date="2019" name="Int. J. Syst. Evol. Microbiol.">
        <title>The Global Catalogue of Microorganisms (GCM) 10K type strain sequencing project: providing services to taxonomists for standard genome sequencing and annotation.</title>
        <authorList>
            <consortium name="The Broad Institute Genomics Platform"/>
            <consortium name="The Broad Institute Genome Sequencing Center for Infectious Disease"/>
            <person name="Wu L."/>
            <person name="Ma J."/>
        </authorList>
    </citation>
    <scope>NUCLEOTIDE SEQUENCE [LARGE SCALE GENOMIC DNA]</scope>
    <source>
        <strain evidence="4">JCM 17130</strain>
    </source>
</reference>
<dbReference type="EMBL" id="JBHUEE010000011">
    <property type="protein sequence ID" value="MFD1719634.1"/>
    <property type="molecule type" value="Genomic_DNA"/>
</dbReference>
<keyword evidence="4" id="KW-1185">Reference proteome</keyword>
<dbReference type="Gene3D" id="3.40.190.10">
    <property type="entry name" value="Periplasmic binding protein-like II"/>
    <property type="match status" value="2"/>
</dbReference>
<sequence>MMSTRVLTLRGSPRRRGGIAAVVGLSLVALAACSGAGGDDDGGPAQIRIALPTGVTSFANADVVVADELGYFEDAGIEVEIMNLRSGTSVANGVVGGEFEVGGASIEPVVNAFAGGAEISVFASYADRLEVELVVPEDVQSVEDLAGRDLGIQEVGAFREAMTRMVLEDAGMTPNDVNYVSVSSDAYVSGLVQGQIASAVLHPEQGFQAAAEDPSLHPLVNLYEIEPDYFYGAYFADNAWLEDNPDAARGFAQALTRAHRTMYAERDRVVPIIAEVTSMEESVIDDAWEVYMQDVQAFPRNVGLEENRLEYTLERMQQMETLAPGAEVDLAELIDRGPMEAAVEELGEAEQRE</sequence>
<accession>A0ABW4L9Q9</accession>
<dbReference type="SUPFAM" id="SSF53850">
    <property type="entry name" value="Periplasmic binding protein-like II"/>
    <property type="match status" value="1"/>
</dbReference>
<evidence type="ECO:0000313" key="4">
    <source>
        <dbReference type="Proteomes" id="UP001597277"/>
    </source>
</evidence>
<feature type="chain" id="PRO_5046126092" evidence="1">
    <location>
        <begin position="32"/>
        <end position="353"/>
    </location>
</feature>
<proteinExistence type="predicted"/>
<feature type="domain" description="SsuA/THI5-like" evidence="2">
    <location>
        <begin position="61"/>
        <end position="265"/>
    </location>
</feature>
<evidence type="ECO:0000313" key="3">
    <source>
        <dbReference type="EMBL" id="MFD1719634.1"/>
    </source>
</evidence>
<evidence type="ECO:0000259" key="2">
    <source>
        <dbReference type="Pfam" id="PF09084"/>
    </source>
</evidence>
<gene>
    <name evidence="3" type="ORF">ACFSE6_17450</name>
</gene>
<dbReference type="RefSeq" id="WP_388010323.1">
    <property type="nucleotide sequence ID" value="NZ_JBHUEE010000011.1"/>
</dbReference>
<protein>
    <submittedName>
        <fullName evidence="3">ABC transporter substrate-binding protein</fullName>
    </submittedName>
</protein>
<comment type="caution">
    <text evidence="3">The sequence shown here is derived from an EMBL/GenBank/DDBJ whole genome shotgun (WGS) entry which is preliminary data.</text>
</comment>
<dbReference type="PROSITE" id="PS51257">
    <property type="entry name" value="PROKAR_LIPOPROTEIN"/>
    <property type="match status" value="1"/>
</dbReference>
<name>A0ABW4L9Q9_9MICO</name>
<feature type="signal peptide" evidence="1">
    <location>
        <begin position="1"/>
        <end position="31"/>
    </location>
</feature>
<organism evidence="3 4">
    <name type="scientific">Georgenia deserti</name>
    <dbReference type="NCBI Taxonomy" id="2093781"/>
    <lineage>
        <taxon>Bacteria</taxon>
        <taxon>Bacillati</taxon>
        <taxon>Actinomycetota</taxon>
        <taxon>Actinomycetes</taxon>
        <taxon>Micrococcales</taxon>
        <taxon>Bogoriellaceae</taxon>
        <taxon>Georgenia</taxon>
    </lineage>
</organism>
<dbReference type="Pfam" id="PF09084">
    <property type="entry name" value="NMT1"/>
    <property type="match status" value="1"/>
</dbReference>
<dbReference type="PANTHER" id="PTHR30024">
    <property type="entry name" value="ALIPHATIC SULFONATES-BINDING PROTEIN-RELATED"/>
    <property type="match status" value="1"/>
</dbReference>
<keyword evidence="1" id="KW-0732">Signal</keyword>
<dbReference type="Proteomes" id="UP001597277">
    <property type="component" value="Unassembled WGS sequence"/>
</dbReference>
<evidence type="ECO:0000256" key="1">
    <source>
        <dbReference type="SAM" id="SignalP"/>
    </source>
</evidence>